<feature type="non-terminal residue" evidence="3">
    <location>
        <position position="127"/>
    </location>
</feature>
<proteinExistence type="predicted"/>
<dbReference type="EMBL" id="AMCI01006305">
    <property type="protein sequence ID" value="EJW94565.1"/>
    <property type="molecule type" value="Genomic_DNA"/>
</dbReference>
<feature type="transmembrane region" description="Helical" evidence="1">
    <location>
        <begin position="12"/>
        <end position="30"/>
    </location>
</feature>
<reference evidence="3" key="1">
    <citation type="journal article" date="2012" name="PLoS ONE">
        <title>Gene sets for utilization of primary and secondary nutrition supplies in the distal gut of endangered iberian lynx.</title>
        <authorList>
            <person name="Alcaide M."/>
            <person name="Messina E."/>
            <person name="Richter M."/>
            <person name="Bargiela R."/>
            <person name="Peplies J."/>
            <person name="Huws S.A."/>
            <person name="Newbold C.J."/>
            <person name="Golyshin P.N."/>
            <person name="Simon M.A."/>
            <person name="Lopez G."/>
            <person name="Yakimov M.M."/>
            <person name="Ferrer M."/>
        </authorList>
    </citation>
    <scope>NUCLEOTIDE SEQUENCE</scope>
</reference>
<accession>J9C460</accession>
<keyword evidence="1" id="KW-0472">Membrane</keyword>
<dbReference type="InterPro" id="IPR052336">
    <property type="entry name" value="MlaD_Phospholipid_Transporter"/>
</dbReference>
<comment type="caution">
    <text evidence="3">The sequence shown here is derived from an EMBL/GenBank/DDBJ whole genome shotgun (WGS) entry which is preliminary data.</text>
</comment>
<keyword evidence="1" id="KW-1133">Transmembrane helix</keyword>
<sequence length="127" mass="13955">MEKKYFSNEVKIAFVAVLGIVILFFGMQFLKGMNLFSTSNSYLMKFDNINGLSASSPIYANGYKVGTVHSIAYNYTKPGDITVVADIEKNMKIPEGTEAEIVSDLMGNIQVNLVLGRATQYLPTNGI</sequence>
<name>J9C460_9ZZZZ</name>
<feature type="domain" description="Mce/MlaD" evidence="2">
    <location>
        <begin position="40"/>
        <end position="104"/>
    </location>
</feature>
<dbReference type="InterPro" id="IPR003399">
    <property type="entry name" value="Mce/MlaD"/>
</dbReference>
<dbReference type="PANTHER" id="PTHR33371:SF4">
    <property type="entry name" value="INTERMEMBRANE PHOSPHOLIPID TRANSPORT SYSTEM BINDING PROTEIN MLAD"/>
    <property type="match status" value="1"/>
</dbReference>
<dbReference type="Pfam" id="PF02470">
    <property type="entry name" value="MlaD"/>
    <property type="match status" value="1"/>
</dbReference>
<gene>
    <name evidence="3" type="ORF">EVA_17328</name>
</gene>
<keyword evidence="1" id="KW-0812">Transmembrane</keyword>
<dbReference type="AlphaFoldDB" id="J9C460"/>
<dbReference type="PANTHER" id="PTHR33371">
    <property type="entry name" value="INTERMEMBRANE PHOSPHOLIPID TRANSPORT SYSTEM BINDING PROTEIN MLAD-RELATED"/>
    <property type="match status" value="1"/>
</dbReference>
<evidence type="ECO:0000259" key="2">
    <source>
        <dbReference type="Pfam" id="PF02470"/>
    </source>
</evidence>
<evidence type="ECO:0000256" key="1">
    <source>
        <dbReference type="SAM" id="Phobius"/>
    </source>
</evidence>
<evidence type="ECO:0000313" key="3">
    <source>
        <dbReference type="EMBL" id="EJW94565.1"/>
    </source>
</evidence>
<organism evidence="3">
    <name type="scientific">gut metagenome</name>
    <dbReference type="NCBI Taxonomy" id="749906"/>
    <lineage>
        <taxon>unclassified sequences</taxon>
        <taxon>metagenomes</taxon>
        <taxon>organismal metagenomes</taxon>
    </lineage>
</organism>
<protein>
    <submittedName>
        <fullName evidence="3">Protein containing Mammalian cell entry related domain protein</fullName>
    </submittedName>
</protein>